<dbReference type="EMBL" id="SJPV01000022">
    <property type="protein sequence ID" value="TWU30589.1"/>
    <property type="molecule type" value="Genomic_DNA"/>
</dbReference>
<name>A0A5C6D6U2_9BACT</name>
<evidence type="ECO:0000313" key="2">
    <source>
        <dbReference type="Proteomes" id="UP000319143"/>
    </source>
</evidence>
<proteinExistence type="predicted"/>
<evidence type="ECO:0000313" key="1">
    <source>
        <dbReference type="EMBL" id="TWU30589.1"/>
    </source>
</evidence>
<organism evidence="1 2">
    <name type="scientific">Novipirellula artificiosorum</name>
    <dbReference type="NCBI Taxonomy" id="2528016"/>
    <lineage>
        <taxon>Bacteria</taxon>
        <taxon>Pseudomonadati</taxon>
        <taxon>Planctomycetota</taxon>
        <taxon>Planctomycetia</taxon>
        <taxon>Pirellulales</taxon>
        <taxon>Pirellulaceae</taxon>
        <taxon>Novipirellula</taxon>
    </lineage>
</organism>
<dbReference type="OrthoDB" id="227135at2"/>
<protein>
    <recommendedName>
        <fullName evidence="3">FG-GAP repeat protein</fullName>
    </recommendedName>
</protein>
<dbReference type="InterPro" id="IPR028994">
    <property type="entry name" value="Integrin_alpha_N"/>
</dbReference>
<dbReference type="Proteomes" id="UP000319143">
    <property type="component" value="Unassembled WGS sequence"/>
</dbReference>
<evidence type="ECO:0008006" key="3">
    <source>
        <dbReference type="Google" id="ProtNLM"/>
    </source>
</evidence>
<reference evidence="1 2" key="1">
    <citation type="submission" date="2019-02" db="EMBL/GenBank/DDBJ databases">
        <title>Deep-cultivation of Planctomycetes and their phenomic and genomic characterization uncovers novel biology.</title>
        <authorList>
            <person name="Wiegand S."/>
            <person name="Jogler M."/>
            <person name="Boedeker C."/>
            <person name="Pinto D."/>
            <person name="Vollmers J."/>
            <person name="Rivas-Marin E."/>
            <person name="Kohn T."/>
            <person name="Peeters S.H."/>
            <person name="Heuer A."/>
            <person name="Rast P."/>
            <person name="Oberbeckmann S."/>
            <person name="Bunk B."/>
            <person name="Jeske O."/>
            <person name="Meyerdierks A."/>
            <person name="Storesund J.E."/>
            <person name="Kallscheuer N."/>
            <person name="Luecker S."/>
            <person name="Lage O.M."/>
            <person name="Pohl T."/>
            <person name="Merkel B.J."/>
            <person name="Hornburger P."/>
            <person name="Mueller R.-W."/>
            <person name="Bruemmer F."/>
            <person name="Labrenz M."/>
            <person name="Spormann A.M."/>
            <person name="Op Den Camp H."/>
            <person name="Overmann J."/>
            <person name="Amann R."/>
            <person name="Jetten M.S.M."/>
            <person name="Mascher T."/>
            <person name="Medema M.H."/>
            <person name="Devos D.P."/>
            <person name="Kaster A.-K."/>
            <person name="Ovreas L."/>
            <person name="Rohde M."/>
            <person name="Galperin M.Y."/>
            <person name="Jogler C."/>
        </authorList>
    </citation>
    <scope>NUCLEOTIDE SEQUENCE [LARGE SCALE GENOMIC DNA]</scope>
    <source>
        <strain evidence="1 2">Poly41</strain>
    </source>
</reference>
<dbReference type="AlphaFoldDB" id="A0A5C6D6U2"/>
<dbReference type="RefSeq" id="WP_146531352.1">
    <property type="nucleotide sequence ID" value="NZ_SJPV01000022.1"/>
</dbReference>
<gene>
    <name evidence="1" type="ORF">Poly41_66840</name>
</gene>
<sequence>MHVDDQRGKWGDTDSPDWLRYFGLHAADLTDDGMKDIVSGRYFYRNPGGDLTGKWQRVDFGRNVDAILCVDVDGDEFGDVIAQALPDVWWIEAKDRQGSQWTFKKIGNVPETTHVNSQGFGLGQIIGGGKPEVVLAGEDGVHYFEIPANPDDDACPRTHITTEAYDEGLDIADMDADGNLDLIAGNGEEYVAWWKNPGTGKGDWQRYIFGTTHPHPADRIKGMPGVPSPTISDVKADWSLSGTLPLEKA</sequence>
<comment type="caution">
    <text evidence="1">The sequence shown here is derived from an EMBL/GenBank/DDBJ whole genome shotgun (WGS) entry which is preliminary data.</text>
</comment>
<accession>A0A5C6D6U2</accession>
<dbReference type="SUPFAM" id="SSF69318">
    <property type="entry name" value="Integrin alpha N-terminal domain"/>
    <property type="match status" value="1"/>
</dbReference>
<keyword evidence="2" id="KW-1185">Reference proteome</keyword>